<evidence type="ECO:0000256" key="4">
    <source>
        <dbReference type="ARBA" id="ARBA00022989"/>
    </source>
</evidence>
<name>A0A845B7T9_9PROT</name>
<dbReference type="GO" id="GO:0004129">
    <property type="term" value="F:cytochrome-c oxidase activity"/>
    <property type="evidence" value="ECO:0007669"/>
    <property type="project" value="InterPro"/>
</dbReference>
<feature type="transmembrane region" description="Helical" evidence="7">
    <location>
        <begin position="21"/>
        <end position="43"/>
    </location>
</feature>
<feature type="transmembrane region" description="Helical" evidence="7">
    <location>
        <begin position="63"/>
        <end position="82"/>
    </location>
</feature>
<evidence type="ECO:0000256" key="6">
    <source>
        <dbReference type="RuleBase" id="RU003376"/>
    </source>
</evidence>
<comment type="similarity">
    <text evidence="2 6">Belongs to the cytochrome c oxidase subunit 3 family.</text>
</comment>
<evidence type="ECO:0000313" key="10">
    <source>
        <dbReference type="Proteomes" id="UP000460715"/>
    </source>
</evidence>
<comment type="subcellular location">
    <subcellularLocation>
        <location evidence="6">Cell membrane</location>
        <topology evidence="6">Multi-pass membrane protein</topology>
    </subcellularLocation>
    <subcellularLocation>
        <location evidence="1">Membrane</location>
        <topology evidence="1">Multi-pass membrane protein</topology>
    </subcellularLocation>
</comment>
<dbReference type="InterPro" id="IPR000298">
    <property type="entry name" value="Cyt_c_oxidase-like_su3"/>
</dbReference>
<organism evidence="9 10">
    <name type="scientific">Teichococcus coralli</name>
    <dbReference type="NCBI Taxonomy" id="2545983"/>
    <lineage>
        <taxon>Bacteria</taxon>
        <taxon>Pseudomonadati</taxon>
        <taxon>Pseudomonadota</taxon>
        <taxon>Alphaproteobacteria</taxon>
        <taxon>Acetobacterales</taxon>
        <taxon>Roseomonadaceae</taxon>
        <taxon>Roseomonas</taxon>
    </lineage>
</organism>
<dbReference type="InterPro" id="IPR013833">
    <property type="entry name" value="Cyt_c_oxidase_su3_a-hlx"/>
</dbReference>
<protein>
    <submittedName>
        <fullName evidence="9">Cytochrome c oxidase subunit 3 family protein</fullName>
    </submittedName>
</protein>
<comment type="caution">
    <text evidence="9">The sequence shown here is derived from an EMBL/GenBank/DDBJ whole genome shotgun (WGS) entry which is preliminary data.</text>
</comment>
<keyword evidence="4 7" id="KW-1133">Transmembrane helix</keyword>
<dbReference type="GO" id="GO:0005886">
    <property type="term" value="C:plasma membrane"/>
    <property type="evidence" value="ECO:0007669"/>
    <property type="project" value="UniProtKB-SubCell"/>
</dbReference>
<accession>A0A845B7T9</accession>
<dbReference type="RefSeq" id="WP_160935697.1">
    <property type="nucleotide sequence ID" value="NZ_SNVJ01000003.1"/>
</dbReference>
<dbReference type="Gene3D" id="1.20.120.80">
    <property type="entry name" value="Cytochrome c oxidase, subunit III, four-helix bundle"/>
    <property type="match status" value="1"/>
</dbReference>
<dbReference type="OrthoDB" id="9810850at2"/>
<feature type="transmembrane region" description="Helical" evidence="7">
    <location>
        <begin position="187"/>
        <end position="205"/>
    </location>
</feature>
<gene>
    <name evidence="9" type="ORF">E0493_04270</name>
</gene>
<keyword evidence="3 6" id="KW-0812">Transmembrane</keyword>
<sequence length="211" mass="23498">MSGGEALREPWESLRRQREAAGFGMWLFLNSEALLFGALISAFFATRFFHPQGFAAGGREAEIVYGTVNTLVLLTSSLTMAMASFATRAELRRVSFWSLGLTLALGVVFLGLKIMEWRSDLEKNMFPGPGFPIEQPGAALFWGFYWALTPLHALHMIGGLSTVGFLTWQAARGKRPLRSPAFEAAGLYWHLIDVVWIFLYPLIYLQGRASS</sequence>
<dbReference type="EMBL" id="SNVJ01000003">
    <property type="protein sequence ID" value="MXP62568.1"/>
    <property type="molecule type" value="Genomic_DNA"/>
</dbReference>
<dbReference type="InterPro" id="IPR035973">
    <property type="entry name" value="Cyt_c_oxidase_su3-like_sf"/>
</dbReference>
<dbReference type="Proteomes" id="UP000460715">
    <property type="component" value="Unassembled WGS sequence"/>
</dbReference>
<keyword evidence="5 7" id="KW-0472">Membrane</keyword>
<evidence type="ECO:0000256" key="7">
    <source>
        <dbReference type="SAM" id="Phobius"/>
    </source>
</evidence>
<evidence type="ECO:0000259" key="8">
    <source>
        <dbReference type="PROSITE" id="PS50253"/>
    </source>
</evidence>
<reference evidence="9 10" key="1">
    <citation type="submission" date="2019-03" db="EMBL/GenBank/DDBJ databases">
        <title>Roseomonas sp. a novel Roseomonas species isolated from Sea whip Gorgonian.</title>
        <authorList>
            <person name="Li F."/>
            <person name="Pan X."/>
            <person name="Huang S."/>
            <person name="Li Z."/>
            <person name="Meng B."/>
        </authorList>
    </citation>
    <scope>NUCLEOTIDE SEQUENCE [LARGE SCALE GENOMIC DNA]</scope>
    <source>
        <strain evidence="9 10">M0104</strain>
    </source>
</reference>
<dbReference type="InterPro" id="IPR024791">
    <property type="entry name" value="Cyt_c/ubiquinol_Oxase_su3"/>
</dbReference>
<dbReference type="GO" id="GO:0019646">
    <property type="term" value="P:aerobic electron transport chain"/>
    <property type="evidence" value="ECO:0007669"/>
    <property type="project" value="InterPro"/>
</dbReference>
<evidence type="ECO:0000256" key="5">
    <source>
        <dbReference type="ARBA" id="ARBA00023136"/>
    </source>
</evidence>
<feature type="transmembrane region" description="Helical" evidence="7">
    <location>
        <begin position="94"/>
        <end position="115"/>
    </location>
</feature>
<evidence type="ECO:0000256" key="2">
    <source>
        <dbReference type="ARBA" id="ARBA00010581"/>
    </source>
</evidence>
<dbReference type="PANTHER" id="PTHR11403:SF6">
    <property type="entry name" value="NITRIC OXIDE REDUCTASE SUBUNIT E"/>
    <property type="match status" value="1"/>
</dbReference>
<dbReference type="PROSITE" id="PS50253">
    <property type="entry name" value="COX3"/>
    <property type="match status" value="1"/>
</dbReference>
<dbReference type="Pfam" id="PF00510">
    <property type="entry name" value="COX3"/>
    <property type="match status" value="1"/>
</dbReference>
<dbReference type="SUPFAM" id="SSF81452">
    <property type="entry name" value="Cytochrome c oxidase subunit III-like"/>
    <property type="match status" value="1"/>
</dbReference>
<evidence type="ECO:0000313" key="9">
    <source>
        <dbReference type="EMBL" id="MXP62568.1"/>
    </source>
</evidence>
<dbReference type="PANTHER" id="PTHR11403">
    <property type="entry name" value="CYTOCHROME C OXIDASE SUBUNIT III"/>
    <property type="match status" value="1"/>
</dbReference>
<evidence type="ECO:0000256" key="1">
    <source>
        <dbReference type="ARBA" id="ARBA00004141"/>
    </source>
</evidence>
<feature type="domain" description="Heme-copper oxidase subunit III family profile" evidence="8">
    <location>
        <begin position="23"/>
        <end position="208"/>
    </location>
</feature>
<evidence type="ECO:0000256" key="3">
    <source>
        <dbReference type="ARBA" id="ARBA00022692"/>
    </source>
</evidence>
<dbReference type="AlphaFoldDB" id="A0A845B7T9"/>
<keyword evidence="10" id="KW-1185">Reference proteome</keyword>
<proteinExistence type="inferred from homology"/>
<feature type="transmembrane region" description="Helical" evidence="7">
    <location>
        <begin position="144"/>
        <end position="166"/>
    </location>
</feature>